<dbReference type="EMBL" id="FNPB01000005">
    <property type="protein sequence ID" value="SDY02114.1"/>
    <property type="molecule type" value="Genomic_DNA"/>
</dbReference>
<feature type="region of interest" description="Disordered" evidence="8">
    <location>
        <begin position="173"/>
        <end position="239"/>
    </location>
</feature>
<dbReference type="SUPFAM" id="SSF48173">
    <property type="entry name" value="Cryptochrome/photolyase FAD-binding domain"/>
    <property type="match status" value="1"/>
</dbReference>
<evidence type="ECO:0000256" key="4">
    <source>
        <dbReference type="ARBA" id="ARBA00022991"/>
    </source>
</evidence>
<dbReference type="PROSITE" id="PS51645">
    <property type="entry name" value="PHR_CRY_ALPHA_BETA"/>
    <property type="match status" value="1"/>
</dbReference>
<dbReference type="InterPro" id="IPR036155">
    <property type="entry name" value="Crypto/Photolyase_N_sf"/>
</dbReference>
<evidence type="ECO:0000313" key="10">
    <source>
        <dbReference type="EMBL" id="SDY02114.1"/>
    </source>
</evidence>
<keyword evidence="3 5" id="KW-0274">FAD</keyword>
<dbReference type="SUPFAM" id="SSF52425">
    <property type="entry name" value="Cryptochrome/photolyase, N-terminal domain"/>
    <property type="match status" value="1"/>
</dbReference>
<feature type="binding site" evidence="5">
    <location>
        <begin position="412"/>
        <end position="414"/>
    </location>
    <ligand>
        <name>FAD</name>
        <dbReference type="ChEBI" id="CHEBI:57692"/>
    </ligand>
</feature>
<accession>A0A1H3GHZ2</accession>
<feature type="site" description="Electron transfer via tryptophanyl radical" evidence="6">
    <location>
        <position position="399"/>
    </location>
</feature>
<dbReference type="GO" id="GO:0003904">
    <property type="term" value="F:deoxyribodipyrimidine photo-lyase activity"/>
    <property type="evidence" value="ECO:0007669"/>
    <property type="project" value="TreeGrafter"/>
</dbReference>
<evidence type="ECO:0000256" key="2">
    <source>
        <dbReference type="ARBA" id="ARBA00022630"/>
    </source>
</evidence>
<dbReference type="GO" id="GO:0071949">
    <property type="term" value="F:FAD binding"/>
    <property type="evidence" value="ECO:0007669"/>
    <property type="project" value="TreeGrafter"/>
</dbReference>
<dbReference type="Pfam" id="PF03441">
    <property type="entry name" value="FAD_binding_7"/>
    <property type="match status" value="1"/>
</dbReference>
<dbReference type="Proteomes" id="UP000199170">
    <property type="component" value="Unassembled WGS sequence"/>
</dbReference>
<evidence type="ECO:0000256" key="1">
    <source>
        <dbReference type="ARBA" id="ARBA00005862"/>
    </source>
</evidence>
<evidence type="ECO:0000313" key="11">
    <source>
        <dbReference type="Proteomes" id="UP000199170"/>
    </source>
</evidence>
<comment type="function">
    <text evidence="7">May have a photoreceptor function.</text>
</comment>
<feature type="binding site" evidence="5">
    <location>
        <position position="261"/>
    </location>
    <ligand>
        <name>FAD</name>
        <dbReference type="ChEBI" id="CHEBI:57692"/>
    </ligand>
</feature>
<dbReference type="NCBIfam" id="TIGR02765">
    <property type="entry name" value="crypto_DASH"/>
    <property type="match status" value="1"/>
</dbReference>
<reference evidence="11" key="1">
    <citation type="submission" date="2016-10" db="EMBL/GenBank/DDBJ databases">
        <authorList>
            <person name="Varghese N."/>
            <person name="Submissions S."/>
        </authorList>
    </citation>
    <scope>NUCLEOTIDE SEQUENCE [LARGE SCALE GENOMIC DNA]</scope>
    <source>
        <strain evidence="11">CGMCC 1.10118</strain>
    </source>
</reference>
<evidence type="ECO:0000256" key="5">
    <source>
        <dbReference type="PIRSR" id="PIRSR602081-1"/>
    </source>
</evidence>
<dbReference type="GO" id="GO:0003677">
    <property type="term" value="F:DNA binding"/>
    <property type="evidence" value="ECO:0007669"/>
    <property type="project" value="TreeGrafter"/>
</dbReference>
<dbReference type="InterPro" id="IPR014133">
    <property type="entry name" value="Cry_DASH"/>
</dbReference>
<dbReference type="GO" id="GO:0000719">
    <property type="term" value="P:photoreactive repair"/>
    <property type="evidence" value="ECO:0007669"/>
    <property type="project" value="TreeGrafter"/>
</dbReference>
<dbReference type="Pfam" id="PF00875">
    <property type="entry name" value="DNA_photolyase"/>
    <property type="match status" value="1"/>
</dbReference>
<comment type="cofactor">
    <cofactor evidence="7">
        <name>(6R)-5,10-methylene-5,6,7,8-tetrahydrofolate</name>
        <dbReference type="ChEBI" id="CHEBI:15636"/>
    </cofactor>
    <text evidence="7">Binds 1 5,10-methenyltetrahydrofolate (MTHF) per subunit.</text>
</comment>
<proteinExistence type="inferred from homology"/>
<feature type="site" description="Electron transfer via tryptophanyl radical" evidence="6">
    <location>
        <position position="346"/>
    </location>
</feature>
<sequence>MPETAIVWFRRDLRTHDNEALAAAAEADRLLPVYCVAPRRTGDRSYGGPESFRYRKVGPHRARFRRESLAALRSRLRDAGSDLLIRRGRPAAVLPELAAAAGAETVAFHALPGPEERAISAETVAALRDAGRSTRRFWGRTLHHVADLPTPYTQIDDTFTPFKDRVEADVPIRATLSRPSVPPLPAADDPDVDPAALDPGDLPSVASIGGGDTAGSRDLDDPAADAAGPDDRGVHPFPGGEAAALDRLSAYLWEGDHLREYRETRNGLLGANYSSKFSPWLNEGCLSPRRVHEEVEAYERDRVANDSTYWLRFELRWRDFFQFQVLKHGRQFFAPGGLRRREDVDWRWDPTAFERWAAGETGIPFVDANMRELDATGYLSNRGRQNVASFLTNDLGIDWRRGAAHFETQLVDYDAASNYGNWAYIAGVGNDSRERAFDVLAQARTYDPDAAYVTHWLPELEGLSPEQAHAPWTLSADEQAAHGIELGTDYPRPMIDPTTSGDDPV</sequence>
<dbReference type="PANTHER" id="PTHR11455:SF22">
    <property type="entry name" value="CRYPTOCHROME DASH"/>
    <property type="match status" value="1"/>
</dbReference>
<name>A0A1H3GHZ2_9EURY</name>
<keyword evidence="10" id="KW-0456">Lyase</keyword>
<dbReference type="STRING" id="660517.SAMN04487946_105144"/>
<keyword evidence="11" id="KW-1185">Reference proteome</keyword>
<evidence type="ECO:0000256" key="7">
    <source>
        <dbReference type="RuleBase" id="RU367151"/>
    </source>
</evidence>
<dbReference type="PRINTS" id="PR00147">
    <property type="entry name" value="DNAPHOTLYASE"/>
</dbReference>
<evidence type="ECO:0000256" key="3">
    <source>
        <dbReference type="ARBA" id="ARBA00022827"/>
    </source>
</evidence>
<comment type="similarity">
    <text evidence="1 7">Belongs to the DNA photolyase class-1 family.</text>
</comment>
<dbReference type="Gene3D" id="1.25.40.80">
    <property type="match status" value="1"/>
</dbReference>
<evidence type="ECO:0000256" key="8">
    <source>
        <dbReference type="SAM" id="MobiDB-lite"/>
    </source>
</evidence>
<dbReference type="OrthoDB" id="11721at2157"/>
<dbReference type="AlphaFoldDB" id="A0A1H3GHZ2"/>
<comment type="cofactor">
    <cofactor evidence="5 7">
        <name>FAD</name>
        <dbReference type="ChEBI" id="CHEBI:57692"/>
    </cofactor>
    <text evidence="5 7">Binds 1 FAD per subunit.</text>
</comment>
<dbReference type="InterPro" id="IPR006050">
    <property type="entry name" value="DNA_photolyase_N"/>
</dbReference>
<dbReference type="InterPro" id="IPR002081">
    <property type="entry name" value="Cryptochrome/DNA_photolyase_1"/>
</dbReference>
<feature type="binding site" evidence="5">
    <location>
        <begin position="314"/>
        <end position="321"/>
    </location>
    <ligand>
        <name>FAD</name>
        <dbReference type="ChEBI" id="CHEBI:57692"/>
    </ligand>
</feature>
<dbReference type="PANTHER" id="PTHR11455">
    <property type="entry name" value="CRYPTOCHROME"/>
    <property type="match status" value="1"/>
</dbReference>
<keyword evidence="4 7" id="KW-0157">Chromophore</keyword>
<feature type="compositionally biased region" description="Low complexity" evidence="8">
    <location>
        <begin position="193"/>
        <end position="204"/>
    </location>
</feature>
<feature type="site" description="Electron transfer via tryptophanyl radical" evidence="6">
    <location>
        <position position="422"/>
    </location>
</feature>
<organism evidence="10 11">
    <name type="scientific">Halobellus clavatus</name>
    <dbReference type="NCBI Taxonomy" id="660517"/>
    <lineage>
        <taxon>Archaea</taxon>
        <taxon>Methanobacteriati</taxon>
        <taxon>Methanobacteriota</taxon>
        <taxon>Stenosarchaea group</taxon>
        <taxon>Halobacteria</taxon>
        <taxon>Halobacteriales</taxon>
        <taxon>Haloferacaceae</taxon>
        <taxon>Halobellus</taxon>
    </lineage>
</organism>
<feature type="binding site" evidence="5">
    <location>
        <begin position="274"/>
        <end position="278"/>
    </location>
    <ligand>
        <name>FAD</name>
        <dbReference type="ChEBI" id="CHEBI:57692"/>
    </ligand>
</feature>
<dbReference type="InterPro" id="IPR036134">
    <property type="entry name" value="Crypto/Photolyase_FAD-like_sf"/>
</dbReference>
<keyword evidence="2 5" id="KW-0285">Flavoprotein</keyword>
<dbReference type="Gene3D" id="3.40.50.620">
    <property type="entry name" value="HUPs"/>
    <property type="match status" value="1"/>
</dbReference>
<dbReference type="InterPro" id="IPR014729">
    <property type="entry name" value="Rossmann-like_a/b/a_fold"/>
</dbReference>
<protein>
    <recommendedName>
        <fullName evidence="7">Cryptochrome DASH</fullName>
    </recommendedName>
</protein>
<dbReference type="InterPro" id="IPR005101">
    <property type="entry name" value="Cryptochr/Photolyase_FAD-bd"/>
</dbReference>
<evidence type="ECO:0000256" key="6">
    <source>
        <dbReference type="PIRSR" id="PIRSR602081-2"/>
    </source>
</evidence>
<evidence type="ECO:0000259" key="9">
    <source>
        <dbReference type="PROSITE" id="PS51645"/>
    </source>
</evidence>
<feature type="domain" description="Photolyase/cryptochrome alpha/beta" evidence="9">
    <location>
        <begin position="3"/>
        <end position="142"/>
    </location>
</feature>
<dbReference type="RefSeq" id="WP_089766965.1">
    <property type="nucleotide sequence ID" value="NZ_FNPB01000005.1"/>
</dbReference>
<dbReference type="Gene3D" id="1.10.579.10">
    <property type="entry name" value="DNA Cyclobutane Dipyrimidine Photolyase, subunit A, domain 3"/>
    <property type="match status" value="1"/>
</dbReference>
<gene>
    <name evidence="10" type="ORF">SAMN04487946_105144</name>
</gene>